<sequence>MNIAAEQMVQKRCAKKFSSVLKEASLKNDDDTMAIAFDDMQNQLLSLIPVQEGYENCRLMYYVLRLKIYFWSYIQNRLPSSVKNLLLLSDEAPGRNNKNTVVRFLINSCETGIFKRTQHFLQYVTIPFFHTIGIFDPSNDQAETWTAYTR</sequence>
<gene>
    <name evidence="1" type="ORF">PR048_012174</name>
</gene>
<proteinExistence type="predicted"/>
<evidence type="ECO:0000313" key="1">
    <source>
        <dbReference type="EMBL" id="KAJ8885968.1"/>
    </source>
</evidence>
<dbReference type="EMBL" id="JARBHB010000004">
    <property type="protein sequence ID" value="KAJ8885968.1"/>
    <property type="molecule type" value="Genomic_DNA"/>
</dbReference>
<protein>
    <submittedName>
        <fullName evidence="1">Uncharacterized protein</fullName>
    </submittedName>
</protein>
<accession>A0ABQ9HPW6</accession>
<name>A0ABQ9HPW6_9NEOP</name>
<reference evidence="1 2" key="1">
    <citation type="submission" date="2023-02" db="EMBL/GenBank/DDBJ databases">
        <title>LHISI_Scaffold_Assembly.</title>
        <authorList>
            <person name="Stuart O.P."/>
            <person name="Cleave R."/>
            <person name="Magrath M.J.L."/>
            <person name="Mikheyev A.S."/>
        </authorList>
    </citation>
    <scope>NUCLEOTIDE SEQUENCE [LARGE SCALE GENOMIC DNA]</scope>
    <source>
        <strain evidence="1">Daus_M_001</strain>
        <tissue evidence="1">Leg muscle</tissue>
    </source>
</reference>
<comment type="caution">
    <text evidence="1">The sequence shown here is derived from an EMBL/GenBank/DDBJ whole genome shotgun (WGS) entry which is preliminary data.</text>
</comment>
<dbReference type="Proteomes" id="UP001159363">
    <property type="component" value="Chromosome X"/>
</dbReference>
<organism evidence="1 2">
    <name type="scientific">Dryococelus australis</name>
    <dbReference type="NCBI Taxonomy" id="614101"/>
    <lineage>
        <taxon>Eukaryota</taxon>
        <taxon>Metazoa</taxon>
        <taxon>Ecdysozoa</taxon>
        <taxon>Arthropoda</taxon>
        <taxon>Hexapoda</taxon>
        <taxon>Insecta</taxon>
        <taxon>Pterygota</taxon>
        <taxon>Neoptera</taxon>
        <taxon>Polyneoptera</taxon>
        <taxon>Phasmatodea</taxon>
        <taxon>Verophasmatodea</taxon>
        <taxon>Anareolatae</taxon>
        <taxon>Phasmatidae</taxon>
        <taxon>Eurycanthinae</taxon>
        <taxon>Dryococelus</taxon>
    </lineage>
</organism>
<evidence type="ECO:0000313" key="2">
    <source>
        <dbReference type="Proteomes" id="UP001159363"/>
    </source>
</evidence>
<keyword evidence="2" id="KW-1185">Reference proteome</keyword>